<sequence length="131" mass="14373">MKARILFVEDDPTVLELGRTVLTKLGHQVLTATTGPQAYELACREHPDAIALDVMLPGMNGFEVAKLLKENQSTRNIPIAFVSAKNQSHDIVEGFNSGGALYLTKPFTVNALKTTIESLLQPKPEKPHARH</sequence>
<organism evidence="4 5">
    <name type="scientific">Desulfuromonas versatilis</name>
    <dbReference type="NCBI Taxonomy" id="2802975"/>
    <lineage>
        <taxon>Bacteria</taxon>
        <taxon>Pseudomonadati</taxon>
        <taxon>Thermodesulfobacteriota</taxon>
        <taxon>Desulfuromonadia</taxon>
        <taxon>Desulfuromonadales</taxon>
        <taxon>Desulfuromonadaceae</taxon>
        <taxon>Desulfuromonas</taxon>
    </lineage>
</organism>
<evidence type="ECO:0000256" key="2">
    <source>
        <dbReference type="PROSITE-ProRule" id="PRU00169"/>
    </source>
</evidence>
<dbReference type="InterPro" id="IPR001789">
    <property type="entry name" value="Sig_transdc_resp-reg_receiver"/>
</dbReference>
<dbReference type="PANTHER" id="PTHR44591:SF3">
    <property type="entry name" value="RESPONSE REGULATORY DOMAIN-CONTAINING PROTEIN"/>
    <property type="match status" value="1"/>
</dbReference>
<dbReference type="SUPFAM" id="SSF52172">
    <property type="entry name" value="CheY-like"/>
    <property type="match status" value="1"/>
</dbReference>
<evidence type="ECO:0000313" key="4">
    <source>
        <dbReference type="EMBL" id="BCR05747.1"/>
    </source>
</evidence>
<gene>
    <name evidence="4" type="primary">pilH</name>
    <name evidence="4" type="ORF">DESUT3_28160</name>
</gene>
<feature type="domain" description="Response regulatory" evidence="3">
    <location>
        <begin position="4"/>
        <end position="120"/>
    </location>
</feature>
<reference evidence="4 5" key="1">
    <citation type="journal article" date="2016" name="C (Basel)">
        <title>Selective Growth of and Electricity Production by Marine Exoelectrogenic Bacteria in Self-Aggregated Hydrogel of Microbially Reduced Graphene Oxide.</title>
        <authorList>
            <person name="Yoshida N."/>
            <person name="Goto Y."/>
            <person name="Miyata Y."/>
        </authorList>
    </citation>
    <scope>NUCLEOTIDE SEQUENCE [LARGE SCALE GENOMIC DNA]</scope>
    <source>
        <strain evidence="4 5">NIT-T3</strain>
    </source>
</reference>
<dbReference type="PANTHER" id="PTHR44591">
    <property type="entry name" value="STRESS RESPONSE REGULATOR PROTEIN 1"/>
    <property type="match status" value="1"/>
</dbReference>
<protein>
    <submittedName>
        <fullName evidence="4">Response regulator</fullName>
    </submittedName>
</protein>
<reference evidence="4 5" key="2">
    <citation type="journal article" date="2021" name="Int. J. Syst. Evol. Microbiol.">
        <title>Isolation and Polyphasic Characterization of Desulfuromonas versatilis sp. Nov., an Electrogenic Bacteria Capable of Versatile Metabolism Isolated from a Graphene Oxide-Reducing Enrichment Culture.</title>
        <authorList>
            <person name="Xie L."/>
            <person name="Yoshida N."/>
            <person name="Ishii S."/>
            <person name="Meng L."/>
        </authorList>
    </citation>
    <scope>NUCLEOTIDE SEQUENCE [LARGE SCALE GENOMIC DNA]</scope>
    <source>
        <strain evidence="4 5">NIT-T3</strain>
    </source>
</reference>
<dbReference type="InterPro" id="IPR011006">
    <property type="entry name" value="CheY-like_superfamily"/>
</dbReference>
<dbReference type="Gene3D" id="3.40.50.2300">
    <property type="match status" value="1"/>
</dbReference>
<feature type="modified residue" description="4-aspartylphosphate" evidence="2">
    <location>
        <position position="53"/>
    </location>
</feature>
<keyword evidence="1 2" id="KW-0597">Phosphoprotein</keyword>
<proteinExistence type="predicted"/>
<evidence type="ECO:0000259" key="3">
    <source>
        <dbReference type="PROSITE" id="PS50110"/>
    </source>
</evidence>
<dbReference type="RefSeq" id="WP_221249153.1">
    <property type="nucleotide sequence ID" value="NZ_AP024355.1"/>
</dbReference>
<dbReference type="SMART" id="SM00448">
    <property type="entry name" value="REC"/>
    <property type="match status" value="1"/>
</dbReference>
<accession>A0ABN6E028</accession>
<dbReference type="Proteomes" id="UP001319827">
    <property type="component" value="Chromosome"/>
</dbReference>
<name>A0ABN6E028_9BACT</name>
<evidence type="ECO:0000256" key="1">
    <source>
        <dbReference type="ARBA" id="ARBA00022553"/>
    </source>
</evidence>
<dbReference type="PROSITE" id="PS50110">
    <property type="entry name" value="RESPONSE_REGULATORY"/>
    <property type="match status" value="1"/>
</dbReference>
<dbReference type="InterPro" id="IPR050595">
    <property type="entry name" value="Bact_response_regulator"/>
</dbReference>
<dbReference type="Pfam" id="PF00072">
    <property type="entry name" value="Response_reg"/>
    <property type="match status" value="1"/>
</dbReference>
<evidence type="ECO:0000313" key="5">
    <source>
        <dbReference type="Proteomes" id="UP001319827"/>
    </source>
</evidence>
<dbReference type="EMBL" id="AP024355">
    <property type="protein sequence ID" value="BCR05747.1"/>
    <property type="molecule type" value="Genomic_DNA"/>
</dbReference>
<keyword evidence="5" id="KW-1185">Reference proteome</keyword>